<dbReference type="GO" id="GO:0046872">
    <property type="term" value="F:metal ion binding"/>
    <property type="evidence" value="ECO:0007669"/>
    <property type="project" value="UniProtKB-KW"/>
</dbReference>
<gene>
    <name evidence="9" type="ORF">CYCCA115_LOCUS3407</name>
</gene>
<keyword evidence="3" id="KW-0378">Hydrolase</keyword>
<dbReference type="Gene3D" id="3.30.1120.10">
    <property type="match status" value="1"/>
</dbReference>
<keyword evidence="7" id="KW-0732">Signal</keyword>
<keyword evidence="2" id="KW-0479">Metal-binding</keyword>
<evidence type="ECO:0000256" key="2">
    <source>
        <dbReference type="ARBA" id="ARBA00022723"/>
    </source>
</evidence>
<evidence type="ECO:0000256" key="7">
    <source>
        <dbReference type="SAM" id="SignalP"/>
    </source>
</evidence>
<protein>
    <recommendedName>
        <fullName evidence="8">Sulfatase N-terminal domain-containing protein</fullName>
    </recommendedName>
</protein>
<keyword evidence="4" id="KW-0106">Calcium</keyword>
<evidence type="ECO:0000313" key="9">
    <source>
        <dbReference type="EMBL" id="CAJ1933668.1"/>
    </source>
</evidence>
<evidence type="ECO:0000256" key="1">
    <source>
        <dbReference type="ARBA" id="ARBA00008779"/>
    </source>
</evidence>
<feature type="domain" description="Sulfatase N-terminal" evidence="8">
    <location>
        <begin position="76"/>
        <end position="181"/>
    </location>
</feature>
<keyword evidence="10" id="KW-1185">Reference proteome</keyword>
<evidence type="ECO:0000256" key="3">
    <source>
        <dbReference type="ARBA" id="ARBA00022801"/>
    </source>
</evidence>
<accession>A0AAD2CI17</accession>
<dbReference type="CDD" id="cd16029">
    <property type="entry name" value="4-S"/>
    <property type="match status" value="1"/>
</dbReference>
<feature type="region of interest" description="Disordered" evidence="6">
    <location>
        <begin position="324"/>
        <end position="344"/>
    </location>
</feature>
<dbReference type="PROSITE" id="PS00149">
    <property type="entry name" value="SULFATASE_2"/>
    <property type="match status" value="1"/>
</dbReference>
<evidence type="ECO:0000256" key="6">
    <source>
        <dbReference type="SAM" id="MobiDB-lite"/>
    </source>
</evidence>
<feature type="domain" description="Sulfatase N-terminal" evidence="8">
    <location>
        <begin position="210"/>
        <end position="466"/>
    </location>
</feature>
<proteinExistence type="inferred from homology"/>
<feature type="compositionally biased region" description="Low complexity" evidence="6">
    <location>
        <begin position="611"/>
        <end position="627"/>
    </location>
</feature>
<organism evidence="9 10">
    <name type="scientific">Cylindrotheca closterium</name>
    <dbReference type="NCBI Taxonomy" id="2856"/>
    <lineage>
        <taxon>Eukaryota</taxon>
        <taxon>Sar</taxon>
        <taxon>Stramenopiles</taxon>
        <taxon>Ochrophyta</taxon>
        <taxon>Bacillariophyta</taxon>
        <taxon>Bacillariophyceae</taxon>
        <taxon>Bacillariophycidae</taxon>
        <taxon>Bacillariales</taxon>
        <taxon>Bacillariaceae</taxon>
        <taxon>Cylindrotheca</taxon>
    </lineage>
</organism>
<feature type="compositionally biased region" description="Polar residues" evidence="6">
    <location>
        <begin position="484"/>
        <end position="502"/>
    </location>
</feature>
<sequence>MSKPQHQVSSSPTTRQTSHHSRIILLIVTLFLYIGESCGREDDQPKIKSSGTRSTTTKKITETKTKTKNKKKPSRPHIWMIVVDDLGSNDLGFHGSGIHTPNIDSLVMGDDNKDGYNSSSSSSSILLDQYYVLPCCSPTRASLLSGKYPLHHGIHSYIEDYSTVGLPLDNVETLPNMLKRSKADDGGGGGGGSGGGGGENNKNQEGGAADDGYETHAVGKWHLGHAKWEYTPTFRGFDSFFGFYRGGEDYYTHSAKNAYDMRYDKQPMCGRNCSKIVDRSGNQRDEKNAGTRDELGFGKEQYSTHVFTKQAIRVVEDYGNRKHTLQDHDERHPSNETDPTESKNGTLPPLFLYLAFQAVHAPDQVPWPYKDRYSDRADWSDTRKTYAGMLTAADEGIGNITKVLQKDYPDIWDNLLIVFTTDNGGPTEICAVQGSSNHPKRGGKCTVWEGGTTGDGFVSGPYMTKLLEDENEGEVGNSNRDKTTSLSDAESSKGQSHDSTPVHSMRHYSHLFHVVDWLPTLAQIVGVKPRDGLDGKGQLSGWQHDIPIRDHVHIGYAFAAFSTKQWYGPAIRSQQWKLIQGSSGGPDENNLKPKGSDEPLPGGGSIDGGQSESASVNNNNNNNTSFENESNYLLFDLENDPNEQHNVASQFPEIVESLVDKLREYQKTYLPPQPEDPSCPFTGFVNTSMGPTWYDAMVQRGCALFVKELHG</sequence>
<dbReference type="Proteomes" id="UP001295423">
    <property type="component" value="Unassembled WGS sequence"/>
</dbReference>
<feature type="signal peptide" evidence="7">
    <location>
        <begin position="1"/>
        <end position="39"/>
    </location>
</feature>
<feature type="compositionally biased region" description="Basic and acidic residues" evidence="6">
    <location>
        <begin position="324"/>
        <end position="335"/>
    </location>
</feature>
<feature type="region of interest" description="Disordered" evidence="6">
    <location>
        <begin position="179"/>
        <end position="211"/>
    </location>
</feature>
<dbReference type="Gene3D" id="3.40.720.10">
    <property type="entry name" value="Alkaline Phosphatase, subunit A"/>
    <property type="match status" value="1"/>
</dbReference>
<feature type="region of interest" description="Disordered" evidence="6">
    <location>
        <begin position="42"/>
        <end position="73"/>
    </location>
</feature>
<evidence type="ECO:0000256" key="4">
    <source>
        <dbReference type="ARBA" id="ARBA00022837"/>
    </source>
</evidence>
<evidence type="ECO:0000256" key="5">
    <source>
        <dbReference type="ARBA" id="ARBA00023180"/>
    </source>
</evidence>
<evidence type="ECO:0000313" key="10">
    <source>
        <dbReference type="Proteomes" id="UP001295423"/>
    </source>
</evidence>
<comment type="similarity">
    <text evidence="1">Belongs to the sulfatase family.</text>
</comment>
<dbReference type="AlphaFoldDB" id="A0AAD2CI17"/>
<dbReference type="PANTHER" id="PTHR10342">
    <property type="entry name" value="ARYLSULFATASE"/>
    <property type="match status" value="1"/>
</dbReference>
<dbReference type="InterPro" id="IPR000917">
    <property type="entry name" value="Sulfatase_N"/>
</dbReference>
<dbReference type="GO" id="GO:0008484">
    <property type="term" value="F:sulfuric ester hydrolase activity"/>
    <property type="evidence" value="ECO:0007669"/>
    <property type="project" value="InterPro"/>
</dbReference>
<comment type="caution">
    <text evidence="9">The sequence shown here is derived from an EMBL/GenBank/DDBJ whole genome shotgun (WGS) entry which is preliminary data.</text>
</comment>
<feature type="chain" id="PRO_5041912508" description="Sulfatase N-terminal domain-containing protein" evidence="7">
    <location>
        <begin position="40"/>
        <end position="711"/>
    </location>
</feature>
<dbReference type="InterPro" id="IPR047115">
    <property type="entry name" value="ARSB"/>
</dbReference>
<keyword evidence="5" id="KW-0325">Glycoprotein</keyword>
<feature type="compositionally biased region" description="Gly residues" evidence="6">
    <location>
        <begin position="186"/>
        <end position="199"/>
    </location>
</feature>
<dbReference type="PANTHER" id="PTHR10342:SF274">
    <property type="entry name" value="ARYLSULFATASE B"/>
    <property type="match status" value="1"/>
</dbReference>
<evidence type="ECO:0000259" key="8">
    <source>
        <dbReference type="Pfam" id="PF00884"/>
    </source>
</evidence>
<dbReference type="EMBL" id="CAKOGP040000291">
    <property type="protein sequence ID" value="CAJ1933668.1"/>
    <property type="molecule type" value="Genomic_DNA"/>
</dbReference>
<name>A0AAD2CI17_9STRA</name>
<feature type="compositionally biased region" description="Low complexity" evidence="6">
    <location>
        <begin position="47"/>
        <end position="58"/>
    </location>
</feature>
<dbReference type="InterPro" id="IPR024607">
    <property type="entry name" value="Sulfatase_CS"/>
</dbReference>
<feature type="region of interest" description="Disordered" evidence="6">
    <location>
        <begin position="579"/>
        <end position="627"/>
    </location>
</feature>
<dbReference type="InterPro" id="IPR017850">
    <property type="entry name" value="Alkaline_phosphatase_core_sf"/>
</dbReference>
<feature type="region of interest" description="Disordered" evidence="6">
    <location>
        <begin position="469"/>
        <end position="502"/>
    </location>
</feature>
<dbReference type="Pfam" id="PF00884">
    <property type="entry name" value="Sulfatase"/>
    <property type="match status" value="2"/>
</dbReference>
<dbReference type="SUPFAM" id="SSF53649">
    <property type="entry name" value="Alkaline phosphatase-like"/>
    <property type="match status" value="2"/>
</dbReference>
<reference evidence="9" key="1">
    <citation type="submission" date="2023-08" db="EMBL/GenBank/DDBJ databases">
        <authorList>
            <person name="Audoor S."/>
            <person name="Bilcke G."/>
        </authorList>
    </citation>
    <scope>NUCLEOTIDE SEQUENCE</scope>
</reference>